<sequence>LLAMWLDDSALAGSDDRGILFKSIAAEELKPGQVSTGQGPGGSLSSLVVETGRESYCRCLVTASRSRMV</sequence>
<accession>F8N442</accession>
<dbReference type="EMBL" id="GL891382">
    <property type="protein sequence ID" value="EGO53485.1"/>
    <property type="molecule type" value="Genomic_DNA"/>
</dbReference>
<reference evidence="2" key="1">
    <citation type="journal article" date="2011" name="Genetics">
        <title>Massive changes in genome architecture accompany the transition to self-fertility in the filamentous fungus Neurospora tetrasperma.</title>
        <authorList>
            <person name="Ellison C.E."/>
            <person name="Stajich J.E."/>
            <person name="Jacobson D.J."/>
            <person name="Natvig D.O."/>
            <person name="Lapidus A."/>
            <person name="Foster B."/>
            <person name="Aerts A."/>
            <person name="Riley R."/>
            <person name="Lindquist E.A."/>
            <person name="Grigoriev I.V."/>
            <person name="Taylor J.W."/>
        </authorList>
    </citation>
    <scope>NUCLEOTIDE SEQUENCE [LARGE SCALE GENOMIC DNA]</scope>
    <source>
        <strain evidence="2">FGSC 2508 / P0657</strain>
    </source>
</reference>
<dbReference type="HOGENOM" id="CLU_204257_0_0_1"/>
<organism evidence="1 2">
    <name type="scientific">Neurospora tetrasperma (strain FGSC 2508 / ATCC MYA-4615 / P0657)</name>
    <dbReference type="NCBI Taxonomy" id="510951"/>
    <lineage>
        <taxon>Eukaryota</taxon>
        <taxon>Fungi</taxon>
        <taxon>Dikarya</taxon>
        <taxon>Ascomycota</taxon>
        <taxon>Pezizomycotina</taxon>
        <taxon>Sordariomycetes</taxon>
        <taxon>Sordariomycetidae</taxon>
        <taxon>Sordariales</taxon>
        <taxon>Sordariaceae</taxon>
        <taxon>Neurospora</taxon>
    </lineage>
</organism>
<feature type="non-terminal residue" evidence="1">
    <location>
        <position position="1"/>
    </location>
</feature>
<dbReference type="GeneID" id="20828428"/>
<protein>
    <submittedName>
        <fullName evidence="1">Uncharacterized protein</fullName>
    </submittedName>
</protein>
<proteinExistence type="predicted"/>
<dbReference type="RefSeq" id="XP_009857083.1">
    <property type="nucleotide sequence ID" value="XM_009858781.1"/>
</dbReference>
<evidence type="ECO:0000313" key="2">
    <source>
        <dbReference type="Proteomes" id="UP000008065"/>
    </source>
</evidence>
<dbReference type="VEuPathDB" id="FungiDB:NEUTE1DRAFT_54297"/>
<dbReference type="AlphaFoldDB" id="F8N442"/>
<gene>
    <name evidence="1" type="ORF">NEUTE1DRAFT_54297</name>
</gene>
<dbReference type="KEGG" id="nte:NEUTE1DRAFT54297"/>
<keyword evidence="2" id="KW-1185">Reference proteome</keyword>
<dbReference type="Proteomes" id="UP000008065">
    <property type="component" value="Unassembled WGS sequence"/>
</dbReference>
<name>F8N442_NEUT8</name>
<evidence type="ECO:0000313" key="1">
    <source>
        <dbReference type="EMBL" id="EGO53485.1"/>
    </source>
</evidence>